<dbReference type="InterPro" id="IPR036322">
    <property type="entry name" value="WD40_repeat_dom_sf"/>
</dbReference>
<protein>
    <recommendedName>
        <fullName evidence="6">Lethal giant larvae homologue 2 domain-containing protein</fullName>
    </recommendedName>
</protein>
<dbReference type="GO" id="GO:0032878">
    <property type="term" value="P:regulation of establishment or maintenance of cell polarity"/>
    <property type="evidence" value="ECO:0007669"/>
    <property type="project" value="TreeGrafter"/>
</dbReference>
<sequence>MFKFKIGRKQPEDNEARRRLQKELFGFSKVSDRGFPSCPSAIAYDDQLRLIAIGTQTGEIRIYGQPGFQLSYSLDVNNSCSCNIHHLLFLNGVGRLIILTTDGYIHLLEINNYHPHGTASKDSSTAANITTVRLDRICTSNDDNSAYLKQTQAVCLLKNHLNLLIGLENGDIILFNIENFSLNTKPIVPNEVLMKNIPENCHGRVSNTGPVQSIVQHPTNDDKILIGYKNCLIVQWDLPSNSHDRMYVYKQEIESLCWYNKGLNFASCHTDGSYALWNANEDINALENEKKQYGPYPCMTMKKILVKIMRNGDSLIIFSGGLQRSGYSTKHSVSCVCENEHEHEHDHSDRQRHVAFDFTTPVIDFFTIDKPSSDGSRDDPQSLVILLKEEIVFIDLITDSWPSYRLPYLNSIHACPVICTTLVCNINQQFYKKLTNYGNAQCDDYSDRKWPLTGGDINNYTSNFNLNNTLTNSLDDSCSNRQILLTGHEDGSVQFWDVTDISMPLLYKLKTNDYFLIDQPLNDDGEEEETWPPFRKTGFFDPFCDDARLAIQKIALCTNTDTLVVAGQAGQIFTFNFSNESVDTSITATRINLIDEGCESYVWKGHEEMKIKQCHVPPGFVASSIVQLYPPASVSALALCSDIQTYAVGTAHGFTIFNYKQNRMLTMKCTLDPASLSSSSVVQASGETSLNRGRSLKKSLRESFRRLRKGRTVKKTMIAVNKRNETTAASSPLEERVPVERQVEFREFKPVDDQIISMVRCLYFAQTHLTSVNSTTRSLWAGTNGGHVYVYSIVSGDAQATSSTVQRSGNPPSSGIVTEQYDTCLMAKEIRLKHKAPVLSIVVLDGSNRPIGHGSGIPTIESSPNHQTLPTSTSQSATTTMVSQEHTISPTTSTSTGSIAHKVLICSEEQFKIFTLPSLKPLCKYKLTATEGARVRKVSVNQFTLKTDVNQQTSYSELCLLCLSNLGEISIYSLPSLRRQIVFSCIKTGDITALSSVQFTPYSHAFYLQSSSELAEVTFTPVSSYPYSVSLSFDKALRKSIERSNNISQTFLTIANDDNNKEQQQSPTKSEARDDQDNKIKTNSIKQNIVESSPSPLNLDNTNDSTLTSVSGTNHHYHHSSTISPLSKSSSSSPSQKINMSNLSYGDNHHHEKEEPMRKGIDSVGGNNSSINSDSAIDLSLASTSMNTTTKTNSVDENHNTVYKYNGKSHERELSPFQSTPLKISTDVPSSIYNGHSISNSSISPVEKQQQKISPTSSIPLHSTTSPAKLISVKVRQAPTINEIHCNGTKLDHQIPQLTSPQRTSAPIAPPKIIHT</sequence>
<evidence type="ECO:0000256" key="5">
    <source>
        <dbReference type="SAM" id="MobiDB-lite"/>
    </source>
</evidence>
<dbReference type="GO" id="GO:0005886">
    <property type="term" value="C:plasma membrane"/>
    <property type="evidence" value="ECO:0007669"/>
    <property type="project" value="TreeGrafter"/>
</dbReference>
<dbReference type="SMART" id="SM00320">
    <property type="entry name" value="WD40"/>
    <property type="match status" value="4"/>
</dbReference>
<dbReference type="SUPFAM" id="SSF50978">
    <property type="entry name" value="WD40 repeat-like"/>
    <property type="match status" value="2"/>
</dbReference>
<dbReference type="PANTHER" id="PTHR10241:SF29">
    <property type="entry name" value="LETHAL(2) GIANT LARVAE PROTEIN"/>
    <property type="match status" value="1"/>
</dbReference>
<dbReference type="InterPro" id="IPR015943">
    <property type="entry name" value="WD40/YVTN_repeat-like_dom_sf"/>
</dbReference>
<dbReference type="Proteomes" id="UP000663829">
    <property type="component" value="Unassembled WGS sequence"/>
</dbReference>
<evidence type="ECO:0000313" key="8">
    <source>
        <dbReference type="EMBL" id="CAF3614580.1"/>
    </source>
</evidence>
<dbReference type="InterPro" id="IPR000664">
    <property type="entry name" value="Lethal2_giant"/>
</dbReference>
<dbReference type="EMBL" id="CAJNOQ010000683">
    <property type="protein sequence ID" value="CAF0827697.1"/>
    <property type="molecule type" value="Genomic_DNA"/>
</dbReference>
<accession>A0A813ULK1</accession>
<feature type="compositionally biased region" description="Polar residues" evidence="5">
    <location>
        <begin position="1052"/>
        <end position="1069"/>
    </location>
</feature>
<dbReference type="Proteomes" id="UP000681722">
    <property type="component" value="Unassembled WGS sequence"/>
</dbReference>
<dbReference type="PRINTS" id="PR00962">
    <property type="entry name" value="LETHAL2GIANT"/>
</dbReference>
<comment type="similarity">
    <text evidence="1">Belongs to the WD repeat L(2)GL family.</text>
</comment>
<dbReference type="OrthoDB" id="19944at2759"/>
<evidence type="ECO:0000313" key="9">
    <source>
        <dbReference type="Proteomes" id="UP000663829"/>
    </source>
</evidence>
<dbReference type="Pfam" id="PF08366">
    <property type="entry name" value="LLGL"/>
    <property type="match status" value="1"/>
</dbReference>
<dbReference type="GO" id="GO:0019905">
    <property type="term" value="F:syntaxin binding"/>
    <property type="evidence" value="ECO:0007669"/>
    <property type="project" value="TreeGrafter"/>
</dbReference>
<keyword evidence="9" id="KW-1185">Reference proteome</keyword>
<name>A0A813ULK1_9BILA</name>
<proteinExistence type="inferred from homology"/>
<keyword evidence="4" id="KW-0677">Repeat</keyword>
<dbReference type="GO" id="GO:0045159">
    <property type="term" value="F:myosin II binding"/>
    <property type="evidence" value="ECO:0007669"/>
    <property type="project" value="TreeGrafter"/>
</dbReference>
<organism evidence="7 9">
    <name type="scientific">Didymodactylos carnosus</name>
    <dbReference type="NCBI Taxonomy" id="1234261"/>
    <lineage>
        <taxon>Eukaryota</taxon>
        <taxon>Metazoa</taxon>
        <taxon>Spiralia</taxon>
        <taxon>Gnathifera</taxon>
        <taxon>Rotifera</taxon>
        <taxon>Eurotatoria</taxon>
        <taxon>Bdelloidea</taxon>
        <taxon>Philodinida</taxon>
        <taxon>Philodinidae</taxon>
        <taxon>Didymodactylos</taxon>
    </lineage>
</organism>
<keyword evidence="3" id="KW-0853">WD repeat</keyword>
<evidence type="ECO:0000256" key="3">
    <source>
        <dbReference type="ARBA" id="ARBA00022574"/>
    </source>
</evidence>
<evidence type="ECO:0000256" key="4">
    <source>
        <dbReference type="ARBA" id="ARBA00022737"/>
    </source>
</evidence>
<feature type="domain" description="Lethal giant larvae homologue 2" evidence="6">
    <location>
        <begin position="290"/>
        <end position="402"/>
    </location>
</feature>
<feature type="compositionally biased region" description="Basic and acidic residues" evidence="5">
    <location>
        <begin position="1147"/>
        <end position="1161"/>
    </location>
</feature>
<dbReference type="GO" id="GO:0030864">
    <property type="term" value="C:cortical actin cytoskeleton"/>
    <property type="evidence" value="ECO:0007669"/>
    <property type="project" value="TreeGrafter"/>
</dbReference>
<reference evidence="7" key="1">
    <citation type="submission" date="2021-02" db="EMBL/GenBank/DDBJ databases">
        <authorList>
            <person name="Nowell W R."/>
        </authorList>
    </citation>
    <scope>NUCLEOTIDE SEQUENCE</scope>
</reference>
<dbReference type="InterPro" id="IPR001680">
    <property type="entry name" value="WD40_rpt"/>
</dbReference>
<dbReference type="EMBL" id="CAJOBC010000683">
    <property type="protein sequence ID" value="CAF3614580.1"/>
    <property type="molecule type" value="Genomic_DNA"/>
</dbReference>
<dbReference type="GO" id="GO:0006887">
    <property type="term" value="P:exocytosis"/>
    <property type="evidence" value="ECO:0007669"/>
    <property type="project" value="UniProtKB-KW"/>
</dbReference>
<dbReference type="GO" id="GO:0008593">
    <property type="term" value="P:regulation of Notch signaling pathway"/>
    <property type="evidence" value="ECO:0007669"/>
    <property type="project" value="TreeGrafter"/>
</dbReference>
<dbReference type="InterPro" id="IPR013577">
    <property type="entry name" value="LLGL2"/>
</dbReference>
<evidence type="ECO:0000256" key="1">
    <source>
        <dbReference type="ARBA" id="ARBA00008070"/>
    </source>
</evidence>
<dbReference type="GO" id="GO:0030866">
    <property type="term" value="P:cortical actin cytoskeleton organization"/>
    <property type="evidence" value="ECO:0007669"/>
    <property type="project" value="TreeGrafter"/>
</dbReference>
<comment type="caution">
    <text evidence="7">The sequence shown here is derived from an EMBL/GenBank/DDBJ whole genome shotgun (WGS) entry which is preliminary data.</text>
</comment>
<evidence type="ECO:0000259" key="6">
    <source>
        <dbReference type="Pfam" id="PF08366"/>
    </source>
</evidence>
<feature type="compositionally biased region" description="Polar residues" evidence="5">
    <location>
        <begin position="1081"/>
        <end position="1114"/>
    </location>
</feature>
<gene>
    <name evidence="7" type="ORF">GPM918_LOCUS4885</name>
    <name evidence="8" type="ORF">SRO942_LOCUS4886</name>
</gene>
<dbReference type="GO" id="GO:0051294">
    <property type="term" value="P:establishment of spindle orientation"/>
    <property type="evidence" value="ECO:0007669"/>
    <property type="project" value="TreeGrafter"/>
</dbReference>
<dbReference type="PANTHER" id="PTHR10241">
    <property type="entry name" value="LETHAL 2 GIANT LARVAE PROTEIN"/>
    <property type="match status" value="1"/>
</dbReference>
<dbReference type="GO" id="GO:0006893">
    <property type="term" value="P:Golgi to plasma membrane transport"/>
    <property type="evidence" value="ECO:0007669"/>
    <property type="project" value="TreeGrafter"/>
</dbReference>
<feature type="region of interest" description="Disordered" evidence="5">
    <location>
        <begin position="1052"/>
        <end position="1169"/>
    </location>
</feature>
<evidence type="ECO:0000313" key="7">
    <source>
        <dbReference type="EMBL" id="CAF0827697.1"/>
    </source>
</evidence>
<keyword evidence="2" id="KW-0268">Exocytosis</keyword>
<dbReference type="Gene3D" id="2.130.10.10">
    <property type="entry name" value="YVTN repeat-like/Quinoprotein amine dehydrogenase"/>
    <property type="match status" value="1"/>
</dbReference>
<evidence type="ECO:0000256" key="2">
    <source>
        <dbReference type="ARBA" id="ARBA00022483"/>
    </source>
</evidence>
<feature type="compositionally biased region" description="Low complexity" evidence="5">
    <location>
        <begin position="1120"/>
        <end position="1142"/>
    </location>
</feature>
<feature type="compositionally biased region" description="Basic and acidic residues" evidence="5">
    <location>
        <begin position="1070"/>
        <end position="1080"/>
    </location>
</feature>
<dbReference type="GO" id="GO:0005096">
    <property type="term" value="F:GTPase activator activity"/>
    <property type="evidence" value="ECO:0007669"/>
    <property type="project" value="TreeGrafter"/>
</dbReference>